<name>M5GDP0_DACPD</name>
<dbReference type="InterPro" id="IPR000182">
    <property type="entry name" value="GNAT_dom"/>
</dbReference>
<dbReference type="Proteomes" id="UP000030653">
    <property type="component" value="Unassembled WGS sequence"/>
</dbReference>
<sequence>MVSGLPSSGVCFDHRRGEPYLRFQSNDEEFCLTPVRNVDVEAIVPILNDPAVYTHLLTPYPYTKEHAEVLVNDQVQKYELDRQFFTGDERQPISTGKIFDYNPMLAIRQQCSDGSQQFLGILGMWRSMFLYEAVEHRKLELKTQNEAKAAGDPSIIYSVAYYLDPAVHGKGIMTAALHKMIHSWAIPHIDVHEITVGIIEDNWASRKVLDKLGFKLVEKVDGVTPTQGRREVVLGQWLMRYTVE</sequence>
<accession>M5GDP0</accession>
<reference evidence="2 3" key="1">
    <citation type="journal article" date="2012" name="Science">
        <title>The Paleozoic origin of enzymatic lignin decomposition reconstructed from 31 fungal genomes.</title>
        <authorList>
            <person name="Floudas D."/>
            <person name="Binder M."/>
            <person name="Riley R."/>
            <person name="Barry K."/>
            <person name="Blanchette R.A."/>
            <person name="Henrissat B."/>
            <person name="Martinez A.T."/>
            <person name="Otillar R."/>
            <person name="Spatafora J.W."/>
            <person name="Yadav J.S."/>
            <person name="Aerts A."/>
            <person name="Benoit I."/>
            <person name="Boyd A."/>
            <person name="Carlson A."/>
            <person name="Copeland A."/>
            <person name="Coutinho P.M."/>
            <person name="de Vries R.P."/>
            <person name="Ferreira P."/>
            <person name="Findley K."/>
            <person name="Foster B."/>
            <person name="Gaskell J."/>
            <person name="Glotzer D."/>
            <person name="Gorecki P."/>
            <person name="Heitman J."/>
            <person name="Hesse C."/>
            <person name="Hori C."/>
            <person name="Igarashi K."/>
            <person name="Jurgens J.A."/>
            <person name="Kallen N."/>
            <person name="Kersten P."/>
            <person name="Kohler A."/>
            <person name="Kuees U."/>
            <person name="Kumar T.K.A."/>
            <person name="Kuo A."/>
            <person name="LaButti K."/>
            <person name="Larrondo L.F."/>
            <person name="Lindquist E."/>
            <person name="Ling A."/>
            <person name="Lombard V."/>
            <person name="Lucas S."/>
            <person name="Lundell T."/>
            <person name="Martin R."/>
            <person name="McLaughlin D.J."/>
            <person name="Morgenstern I."/>
            <person name="Morin E."/>
            <person name="Murat C."/>
            <person name="Nagy L.G."/>
            <person name="Nolan M."/>
            <person name="Ohm R.A."/>
            <person name="Patyshakuliyeva A."/>
            <person name="Rokas A."/>
            <person name="Ruiz-Duenas F.J."/>
            <person name="Sabat G."/>
            <person name="Salamov A."/>
            <person name="Samejima M."/>
            <person name="Schmutz J."/>
            <person name="Slot J.C."/>
            <person name="St John F."/>
            <person name="Stenlid J."/>
            <person name="Sun H."/>
            <person name="Sun S."/>
            <person name="Syed K."/>
            <person name="Tsang A."/>
            <person name="Wiebenga A."/>
            <person name="Young D."/>
            <person name="Pisabarro A."/>
            <person name="Eastwood D.C."/>
            <person name="Martin F."/>
            <person name="Cullen D."/>
            <person name="Grigoriev I.V."/>
            <person name="Hibbett D.S."/>
        </authorList>
    </citation>
    <scope>NUCLEOTIDE SEQUENCE [LARGE SCALE GENOMIC DNA]</scope>
    <source>
        <strain evidence="2 3">DJM-731 SS1</strain>
    </source>
</reference>
<dbReference type="GeneID" id="63687544"/>
<proteinExistence type="predicted"/>
<dbReference type="EMBL" id="JH795861">
    <property type="protein sequence ID" value="EJU02583.1"/>
    <property type="molecule type" value="Genomic_DNA"/>
</dbReference>
<dbReference type="Gene3D" id="3.40.630.30">
    <property type="match status" value="1"/>
</dbReference>
<dbReference type="PANTHER" id="PTHR43328">
    <property type="entry name" value="ACETYLTRANSFERASE-RELATED"/>
    <property type="match status" value="1"/>
</dbReference>
<feature type="domain" description="N-acetyltransferase" evidence="1">
    <location>
        <begin position="31"/>
        <end position="215"/>
    </location>
</feature>
<dbReference type="OMA" id="RMNLHLL"/>
<protein>
    <recommendedName>
        <fullName evidence="1">N-acetyltransferase domain-containing protein</fullName>
    </recommendedName>
</protein>
<dbReference type="PANTHER" id="PTHR43328:SF1">
    <property type="entry name" value="N-ACETYLTRANSFERASE DOMAIN-CONTAINING PROTEIN"/>
    <property type="match status" value="1"/>
</dbReference>
<keyword evidence="3" id="KW-1185">Reference proteome</keyword>
<dbReference type="RefSeq" id="XP_040629477.1">
    <property type="nucleotide sequence ID" value="XM_040772482.1"/>
</dbReference>
<gene>
    <name evidence="2" type="ORF">DACRYDRAFT_21644</name>
</gene>
<evidence type="ECO:0000313" key="2">
    <source>
        <dbReference type="EMBL" id="EJU02583.1"/>
    </source>
</evidence>
<dbReference type="InterPro" id="IPR016181">
    <property type="entry name" value="Acyl_CoA_acyltransferase"/>
</dbReference>
<dbReference type="HOGENOM" id="CLU_073647_0_0_1"/>
<dbReference type="AlphaFoldDB" id="M5GDP0"/>
<dbReference type="OrthoDB" id="630895at2759"/>
<evidence type="ECO:0000259" key="1">
    <source>
        <dbReference type="Pfam" id="PF13302"/>
    </source>
</evidence>
<dbReference type="GO" id="GO:0016747">
    <property type="term" value="F:acyltransferase activity, transferring groups other than amino-acyl groups"/>
    <property type="evidence" value="ECO:0007669"/>
    <property type="project" value="InterPro"/>
</dbReference>
<dbReference type="Pfam" id="PF13302">
    <property type="entry name" value="Acetyltransf_3"/>
    <property type="match status" value="1"/>
</dbReference>
<evidence type="ECO:0000313" key="3">
    <source>
        <dbReference type="Proteomes" id="UP000030653"/>
    </source>
</evidence>
<dbReference type="STRING" id="1858805.M5GDP0"/>
<dbReference type="SUPFAM" id="SSF55729">
    <property type="entry name" value="Acyl-CoA N-acyltransferases (Nat)"/>
    <property type="match status" value="1"/>
</dbReference>
<organism evidence="2 3">
    <name type="scientific">Dacryopinax primogenitus (strain DJM 731)</name>
    <name type="common">Brown rot fungus</name>
    <dbReference type="NCBI Taxonomy" id="1858805"/>
    <lineage>
        <taxon>Eukaryota</taxon>
        <taxon>Fungi</taxon>
        <taxon>Dikarya</taxon>
        <taxon>Basidiomycota</taxon>
        <taxon>Agaricomycotina</taxon>
        <taxon>Dacrymycetes</taxon>
        <taxon>Dacrymycetales</taxon>
        <taxon>Dacrymycetaceae</taxon>
        <taxon>Dacryopinax</taxon>
    </lineage>
</organism>